<name>A0A0D0IKM4_9MICO</name>
<evidence type="ECO:0000256" key="3">
    <source>
        <dbReference type="ARBA" id="ARBA00023163"/>
    </source>
</evidence>
<dbReference type="InterPro" id="IPR018060">
    <property type="entry name" value="HTH_AraC"/>
</dbReference>
<dbReference type="InterPro" id="IPR009057">
    <property type="entry name" value="Homeodomain-like_sf"/>
</dbReference>
<dbReference type="AlphaFoldDB" id="A0A0D0IKM4"/>
<keyword evidence="3" id="KW-0804">Transcription</keyword>
<comment type="caution">
    <text evidence="5">The sequence shown here is derived from an EMBL/GenBank/DDBJ whole genome shotgun (WGS) entry which is preliminary data.</text>
</comment>
<feature type="domain" description="HTH araC/xylS-type" evidence="4">
    <location>
        <begin position="218"/>
        <end position="316"/>
    </location>
</feature>
<dbReference type="SMART" id="SM00342">
    <property type="entry name" value="HTH_ARAC"/>
    <property type="match status" value="1"/>
</dbReference>
<dbReference type="Pfam" id="PF12852">
    <property type="entry name" value="Cupin_6"/>
    <property type="match status" value="1"/>
</dbReference>
<evidence type="ECO:0000259" key="4">
    <source>
        <dbReference type="PROSITE" id="PS01124"/>
    </source>
</evidence>
<dbReference type="InterPro" id="IPR050204">
    <property type="entry name" value="AraC_XylS_family_regulators"/>
</dbReference>
<dbReference type="Gene3D" id="1.10.10.60">
    <property type="entry name" value="Homeodomain-like"/>
    <property type="match status" value="1"/>
</dbReference>
<gene>
    <name evidence="5" type="ORF">SD72_13905</name>
</gene>
<organism evidence="5 6">
    <name type="scientific">Leucobacter komagatae</name>
    <dbReference type="NCBI Taxonomy" id="55969"/>
    <lineage>
        <taxon>Bacteria</taxon>
        <taxon>Bacillati</taxon>
        <taxon>Actinomycetota</taxon>
        <taxon>Actinomycetes</taxon>
        <taxon>Micrococcales</taxon>
        <taxon>Microbacteriaceae</taxon>
        <taxon>Leucobacter</taxon>
    </lineage>
</organism>
<keyword evidence="2" id="KW-0238">DNA-binding</keyword>
<dbReference type="InterPro" id="IPR018062">
    <property type="entry name" value="HTH_AraC-typ_CS"/>
</dbReference>
<dbReference type="PROSITE" id="PS00041">
    <property type="entry name" value="HTH_ARAC_FAMILY_1"/>
    <property type="match status" value="1"/>
</dbReference>
<evidence type="ECO:0000256" key="1">
    <source>
        <dbReference type="ARBA" id="ARBA00023015"/>
    </source>
</evidence>
<dbReference type="OrthoDB" id="241790at2"/>
<dbReference type="RefSeq" id="WP_042545070.1">
    <property type="nucleotide sequence ID" value="NZ_JXSQ01000026.1"/>
</dbReference>
<accession>A0A0D0IKM4</accession>
<dbReference type="SUPFAM" id="SSF46689">
    <property type="entry name" value="Homeodomain-like"/>
    <property type="match status" value="2"/>
</dbReference>
<dbReference type="GO" id="GO:0043565">
    <property type="term" value="F:sequence-specific DNA binding"/>
    <property type="evidence" value="ECO:0007669"/>
    <property type="project" value="InterPro"/>
</dbReference>
<evidence type="ECO:0000256" key="2">
    <source>
        <dbReference type="ARBA" id="ARBA00023125"/>
    </source>
</evidence>
<dbReference type="EMBL" id="JXSQ01000026">
    <property type="protein sequence ID" value="KIP51652.1"/>
    <property type="molecule type" value="Genomic_DNA"/>
</dbReference>
<dbReference type="Pfam" id="PF12833">
    <property type="entry name" value="HTH_18"/>
    <property type="match status" value="1"/>
</dbReference>
<dbReference type="Proteomes" id="UP000032120">
    <property type="component" value="Unassembled WGS sequence"/>
</dbReference>
<sequence>MRSSTESVQGQRRLSRVLHTLRMRGTFYCQAELRRPWALSMPAVAESVSFHVVMAGSGCLRVAASEPVELREGDLALVPHGRGHDLLSAPGTGTGPRVDLLPQHYLSEHYSRLEYGGGGTPTQLVCGVVACDSAAARELMPSLPEVMVIRRNEGSSVSAVRDALRLMASELSHPQLGGEAVATRLADILVVLALRDWLAANPSLASGWLRAIQDEHIGRALDAIHDDPGHSWSVDDLAKLATMSRSSFSARFTELVGVSPISYLTRWRMNIARSRLAEDDVQVSVIAAELGYRSEAAFHRAFVRLTGLTPGALRRAGRV</sequence>
<dbReference type="PANTHER" id="PTHR46796:SF7">
    <property type="entry name" value="ARAC FAMILY TRANSCRIPTIONAL REGULATOR"/>
    <property type="match status" value="1"/>
</dbReference>
<protein>
    <submittedName>
        <fullName evidence="5">Cupin</fullName>
    </submittedName>
</protein>
<keyword evidence="6" id="KW-1185">Reference proteome</keyword>
<proteinExistence type="predicted"/>
<keyword evidence="1" id="KW-0805">Transcription regulation</keyword>
<dbReference type="GO" id="GO:0003700">
    <property type="term" value="F:DNA-binding transcription factor activity"/>
    <property type="evidence" value="ECO:0007669"/>
    <property type="project" value="InterPro"/>
</dbReference>
<evidence type="ECO:0000313" key="5">
    <source>
        <dbReference type="EMBL" id="KIP51652.1"/>
    </source>
</evidence>
<dbReference type="PROSITE" id="PS01124">
    <property type="entry name" value="HTH_ARAC_FAMILY_2"/>
    <property type="match status" value="1"/>
</dbReference>
<dbReference type="InterPro" id="IPR032783">
    <property type="entry name" value="AraC_lig"/>
</dbReference>
<reference evidence="5 6" key="1">
    <citation type="submission" date="2015-01" db="EMBL/GenBank/DDBJ databases">
        <title>Draft genome sequence of Leucobacter komagatae strain VKM ST2845.</title>
        <authorList>
            <person name="Karlyshev A.V."/>
            <person name="Kudryashova E.B."/>
        </authorList>
    </citation>
    <scope>NUCLEOTIDE SEQUENCE [LARGE SCALE GENOMIC DNA]</scope>
    <source>
        <strain evidence="5 6">VKM ST2845</strain>
    </source>
</reference>
<evidence type="ECO:0000313" key="6">
    <source>
        <dbReference type="Proteomes" id="UP000032120"/>
    </source>
</evidence>
<dbReference type="PANTHER" id="PTHR46796">
    <property type="entry name" value="HTH-TYPE TRANSCRIPTIONAL ACTIVATOR RHAS-RELATED"/>
    <property type="match status" value="1"/>
</dbReference>